<accession>A0A380GUA1</accession>
<dbReference type="EMBL" id="UHDT01000001">
    <property type="protein sequence ID" value="SUM56768.1"/>
    <property type="molecule type" value="Genomic_DNA"/>
</dbReference>
<gene>
    <name evidence="2" type="primary">yvdD</name>
    <name evidence="2" type="ORF">NCTC13832_00426</name>
</gene>
<sequence>MRHELKPFVNKKMTVQGVVTKVFIKHKIYMNEPYKRIVRILLRNVKIGGVQLDHIWLYERKKNYEYFQSLIGEEVKFKAVITPYVKKKNGLFIEDYGITKQSKVLPVDLYQKKMEQMHKLNRSNDVIEDNINKGADFMTIKRIAVYCGASKGKDPQYVEAAYALGKYFAEQDIELVFGAGSVGIMGAIQDGVLDHGGKAIGVMPKLLDEREITSQKVSELILVDSMHERKQKMSELADAFVIAPGGAGSLEEFFEVYSWAQIGLHQKPIGIYNINRFYDPLQQLIQHMIDEGFIDAKYKNLAQLFDTPDALLFGLSQAEPISTRTYD</sequence>
<dbReference type="NCBIfam" id="TIGR00730">
    <property type="entry name" value="Rossman fold protein, TIGR00730 family"/>
    <property type="match status" value="1"/>
</dbReference>
<dbReference type="InterPro" id="IPR005269">
    <property type="entry name" value="LOG"/>
</dbReference>
<comment type="similarity">
    <text evidence="1">Belongs to the LOG family.</text>
</comment>
<dbReference type="GO" id="GO:0009691">
    <property type="term" value="P:cytokinin biosynthetic process"/>
    <property type="evidence" value="ECO:0007669"/>
    <property type="project" value="InterPro"/>
</dbReference>
<evidence type="ECO:0000256" key="1">
    <source>
        <dbReference type="ARBA" id="ARBA00006763"/>
    </source>
</evidence>
<evidence type="ECO:0000313" key="2">
    <source>
        <dbReference type="EMBL" id="SUM56768.1"/>
    </source>
</evidence>
<dbReference type="Proteomes" id="UP000254100">
    <property type="component" value="Unassembled WGS sequence"/>
</dbReference>
<proteinExistence type="inferred from homology"/>
<dbReference type="InterPro" id="IPR031100">
    <property type="entry name" value="LOG_fam"/>
</dbReference>
<dbReference type="Gene3D" id="3.40.50.450">
    <property type="match status" value="1"/>
</dbReference>
<dbReference type="PANTHER" id="PTHR31223:SF70">
    <property type="entry name" value="LOG FAMILY PROTEIN YJL055W"/>
    <property type="match status" value="1"/>
</dbReference>
<name>A0A380GUA1_9STAP</name>
<protein>
    <submittedName>
        <fullName evidence="2">Decarboxylase family protein</fullName>
    </submittedName>
</protein>
<dbReference type="Pfam" id="PF03641">
    <property type="entry name" value="Lysine_decarbox"/>
    <property type="match status" value="1"/>
</dbReference>
<dbReference type="PANTHER" id="PTHR31223">
    <property type="entry name" value="LOG FAMILY PROTEIN YJL055W"/>
    <property type="match status" value="1"/>
</dbReference>
<dbReference type="AlphaFoldDB" id="A0A380GUA1"/>
<evidence type="ECO:0000313" key="3">
    <source>
        <dbReference type="Proteomes" id="UP000254100"/>
    </source>
</evidence>
<dbReference type="GO" id="GO:0005829">
    <property type="term" value="C:cytosol"/>
    <property type="evidence" value="ECO:0007669"/>
    <property type="project" value="TreeGrafter"/>
</dbReference>
<reference evidence="2 3" key="1">
    <citation type="submission" date="2018-06" db="EMBL/GenBank/DDBJ databases">
        <authorList>
            <consortium name="Pathogen Informatics"/>
            <person name="Doyle S."/>
        </authorList>
    </citation>
    <scope>NUCLEOTIDE SEQUENCE [LARGE SCALE GENOMIC DNA]</scope>
    <source>
        <strain evidence="2 3">NCTC13832</strain>
    </source>
</reference>
<dbReference type="SUPFAM" id="SSF102405">
    <property type="entry name" value="MCP/YpsA-like"/>
    <property type="match status" value="1"/>
</dbReference>
<organism evidence="2 3">
    <name type="scientific">Staphylococcus microti</name>
    <dbReference type="NCBI Taxonomy" id="569857"/>
    <lineage>
        <taxon>Bacteria</taxon>
        <taxon>Bacillati</taxon>
        <taxon>Bacillota</taxon>
        <taxon>Bacilli</taxon>
        <taxon>Bacillales</taxon>
        <taxon>Staphylococcaceae</taxon>
        <taxon>Staphylococcus</taxon>
    </lineage>
</organism>
<dbReference type="GO" id="GO:0016799">
    <property type="term" value="F:hydrolase activity, hydrolyzing N-glycosyl compounds"/>
    <property type="evidence" value="ECO:0007669"/>
    <property type="project" value="TreeGrafter"/>
</dbReference>